<protein>
    <submittedName>
        <fullName evidence="1">Uncharacterized protein</fullName>
    </submittedName>
</protein>
<proteinExistence type="predicted"/>
<comment type="caution">
    <text evidence="1">The sequence shown here is derived from an EMBL/GenBank/DDBJ whole genome shotgun (WGS) entry which is preliminary data.</text>
</comment>
<dbReference type="Proteomes" id="UP000016519">
    <property type="component" value="Unassembled WGS sequence"/>
</dbReference>
<dbReference type="HOGENOM" id="CLU_3303666_0_0_11"/>
<evidence type="ECO:0000313" key="1">
    <source>
        <dbReference type="EMBL" id="ERH31529.1"/>
    </source>
</evidence>
<dbReference type="STRING" id="419015.HMPREF3214_01391"/>
<reference evidence="1 2" key="1">
    <citation type="submission" date="2013-08" db="EMBL/GenBank/DDBJ databases">
        <authorList>
            <person name="Weinstock G."/>
            <person name="Sodergren E."/>
            <person name="Wylie T."/>
            <person name="Fulton L."/>
            <person name="Fulton R."/>
            <person name="Fronick C."/>
            <person name="O'Laughlin M."/>
            <person name="Godfrey J."/>
            <person name="Miner T."/>
            <person name="Herter B."/>
            <person name="Appelbaum E."/>
            <person name="Cordes M."/>
            <person name="Lek S."/>
            <person name="Wollam A."/>
            <person name="Pepin K.H."/>
            <person name="Palsikar V.B."/>
            <person name="Mitreva M."/>
            <person name="Wilson R.K."/>
        </authorList>
    </citation>
    <scope>NUCLEOTIDE SEQUENCE [LARGE SCALE GENOMIC DNA]</scope>
    <source>
        <strain evidence="1 2">F0580</strain>
    </source>
</reference>
<dbReference type="EMBL" id="AWSI01000012">
    <property type="protein sequence ID" value="ERH31529.1"/>
    <property type="molecule type" value="Genomic_DNA"/>
</dbReference>
<name>U1RD38_9BIFI</name>
<organism evidence="1 2">
    <name type="scientific">Alloscardovia omnicolens F0580</name>
    <dbReference type="NCBI Taxonomy" id="1321816"/>
    <lineage>
        <taxon>Bacteria</taxon>
        <taxon>Bacillati</taxon>
        <taxon>Actinomycetota</taxon>
        <taxon>Actinomycetes</taxon>
        <taxon>Bifidobacteriales</taxon>
        <taxon>Bifidobacteriaceae</taxon>
        <taxon>Alloscardovia</taxon>
    </lineage>
</organism>
<evidence type="ECO:0000313" key="2">
    <source>
        <dbReference type="Proteomes" id="UP000016519"/>
    </source>
</evidence>
<accession>U1RD38</accession>
<gene>
    <name evidence="1" type="ORF">HMPREF9244_00399</name>
</gene>
<keyword evidence="2" id="KW-1185">Reference proteome</keyword>
<dbReference type="AlphaFoldDB" id="U1RD38"/>
<sequence length="39" mass="4125">MRRVATAKNGVIDAINTMVLKMAVAIVSAGKIQLIMPKA</sequence>